<dbReference type="PANTHER" id="PTHR42673">
    <property type="entry name" value="MALEYLACETOACETATE ISOMERASE"/>
    <property type="match status" value="1"/>
</dbReference>
<dbReference type="PANTHER" id="PTHR42673:SF21">
    <property type="entry name" value="GLUTATHIONE S-TRANSFERASE YFCF"/>
    <property type="match status" value="1"/>
</dbReference>
<organism evidence="2 3">
    <name type="scientific">Chitinibacter fontanus</name>
    <dbReference type="NCBI Taxonomy" id="1737446"/>
    <lineage>
        <taxon>Bacteria</taxon>
        <taxon>Pseudomonadati</taxon>
        <taxon>Pseudomonadota</taxon>
        <taxon>Betaproteobacteria</taxon>
        <taxon>Neisseriales</taxon>
        <taxon>Chitinibacteraceae</taxon>
        <taxon>Chitinibacter</taxon>
    </lineage>
</organism>
<dbReference type="PROSITE" id="PS50404">
    <property type="entry name" value="GST_NTER"/>
    <property type="match status" value="1"/>
</dbReference>
<dbReference type="NCBIfam" id="NF011693">
    <property type="entry name" value="PRK15113.1"/>
    <property type="match status" value="1"/>
</dbReference>
<protein>
    <submittedName>
        <fullName evidence="2">Glutathione transferase</fullName>
        <ecNumber evidence="2">2.5.1.18</ecNumber>
    </submittedName>
</protein>
<dbReference type="InterPro" id="IPR036249">
    <property type="entry name" value="Thioredoxin-like_sf"/>
</dbReference>
<dbReference type="InterPro" id="IPR036282">
    <property type="entry name" value="Glutathione-S-Trfase_C_sf"/>
</dbReference>
<keyword evidence="3" id="KW-1185">Reference proteome</keyword>
<dbReference type="EMBL" id="CP058952">
    <property type="protein sequence ID" value="QLI81465.1"/>
    <property type="molecule type" value="Genomic_DNA"/>
</dbReference>
<dbReference type="Pfam" id="PF14834">
    <property type="entry name" value="GST_C_4"/>
    <property type="match status" value="1"/>
</dbReference>
<reference evidence="2 3" key="1">
    <citation type="journal article" date="2016" name="Int. J. Syst. Evol. Microbiol.">
        <title>Chitinibacter fontanus sp. nov., isolated from a spring.</title>
        <authorList>
            <person name="Sheu S.Y."/>
            <person name="Li Y.S."/>
            <person name="Young C.C."/>
            <person name="Chen W.M."/>
        </authorList>
    </citation>
    <scope>NUCLEOTIDE SEQUENCE [LARGE SCALE GENOMIC DNA]</scope>
    <source>
        <strain evidence="2 3">STM-7</strain>
    </source>
</reference>
<dbReference type="RefSeq" id="WP_180308591.1">
    <property type="nucleotide sequence ID" value="NZ_CP058952.1"/>
</dbReference>
<dbReference type="EC" id="2.5.1.18" evidence="2"/>
<dbReference type="GO" id="GO:0006749">
    <property type="term" value="P:glutathione metabolic process"/>
    <property type="evidence" value="ECO:0007669"/>
    <property type="project" value="TreeGrafter"/>
</dbReference>
<dbReference type="GO" id="GO:0004364">
    <property type="term" value="F:glutathione transferase activity"/>
    <property type="evidence" value="ECO:0007669"/>
    <property type="project" value="UniProtKB-EC"/>
</dbReference>
<dbReference type="SUPFAM" id="SSF52833">
    <property type="entry name" value="Thioredoxin-like"/>
    <property type="match status" value="1"/>
</dbReference>
<dbReference type="Proteomes" id="UP000510822">
    <property type="component" value="Chromosome"/>
</dbReference>
<dbReference type="Pfam" id="PF13417">
    <property type="entry name" value="GST_N_3"/>
    <property type="match status" value="1"/>
</dbReference>
<evidence type="ECO:0000313" key="3">
    <source>
        <dbReference type="Proteomes" id="UP000510822"/>
    </source>
</evidence>
<evidence type="ECO:0000259" key="1">
    <source>
        <dbReference type="PROSITE" id="PS50404"/>
    </source>
</evidence>
<evidence type="ECO:0000313" key="2">
    <source>
        <dbReference type="EMBL" id="QLI81465.1"/>
    </source>
</evidence>
<dbReference type="InterPro" id="IPR034338">
    <property type="entry name" value="GST_4_C"/>
</dbReference>
<proteinExistence type="predicted"/>
<dbReference type="KEGG" id="cfon:HZU75_07960"/>
<sequence>MKTEHLQLFVDSNYISPYAMSAFVGLTVKQLPFSLHPVDLEVGAQHAAQFAFESLSARVPLLKHGDFCLSESSAITEYLDENWEGTSLYPNNVQQKARARQIQAWLRSDLLPIRNERSTEVVFIKPSNQPLSESAQQAAKKLFAAAEQLITDEGGPLFGDWCIADVDLALMLKRLINNGDAVPAKLVRYAEQQWQHPAIVQWLQLQDKN</sequence>
<gene>
    <name evidence="2" type="primary">yfcF</name>
    <name evidence="2" type="ORF">HZU75_07960</name>
</gene>
<dbReference type="CDD" id="cd03195">
    <property type="entry name" value="GST_C_4"/>
    <property type="match status" value="1"/>
</dbReference>
<dbReference type="GO" id="GO:0016034">
    <property type="term" value="F:maleylacetoacetate isomerase activity"/>
    <property type="evidence" value="ECO:0007669"/>
    <property type="project" value="TreeGrafter"/>
</dbReference>
<accession>A0A7D5ZC39</accession>
<dbReference type="Gene3D" id="1.20.1050.10">
    <property type="match status" value="1"/>
</dbReference>
<dbReference type="InterPro" id="IPR004045">
    <property type="entry name" value="Glutathione_S-Trfase_N"/>
</dbReference>
<dbReference type="GO" id="GO:0006559">
    <property type="term" value="P:L-phenylalanine catabolic process"/>
    <property type="evidence" value="ECO:0007669"/>
    <property type="project" value="TreeGrafter"/>
</dbReference>
<name>A0A7D5ZC39_9NEIS</name>
<keyword evidence="2" id="KW-0808">Transferase</keyword>
<feature type="domain" description="GST N-terminal" evidence="1">
    <location>
        <begin position="6"/>
        <end position="87"/>
    </location>
</feature>
<dbReference type="AlphaFoldDB" id="A0A7D5ZC39"/>
<dbReference type="SUPFAM" id="SSF47616">
    <property type="entry name" value="GST C-terminal domain-like"/>
    <property type="match status" value="1"/>
</dbReference>
<dbReference type="Gene3D" id="3.40.30.10">
    <property type="entry name" value="Glutaredoxin"/>
    <property type="match status" value="1"/>
</dbReference>